<reference evidence="2 3" key="1">
    <citation type="submission" date="2019-02" db="EMBL/GenBank/DDBJ databases">
        <title>Deep-cultivation of Planctomycetes and their phenomic and genomic characterization uncovers novel biology.</title>
        <authorList>
            <person name="Wiegand S."/>
            <person name="Jogler M."/>
            <person name="Boedeker C."/>
            <person name="Pinto D."/>
            <person name="Vollmers J."/>
            <person name="Rivas-Marin E."/>
            <person name="Kohn T."/>
            <person name="Peeters S.H."/>
            <person name="Heuer A."/>
            <person name="Rast P."/>
            <person name="Oberbeckmann S."/>
            <person name="Bunk B."/>
            <person name="Jeske O."/>
            <person name="Meyerdierks A."/>
            <person name="Storesund J.E."/>
            <person name="Kallscheuer N."/>
            <person name="Luecker S."/>
            <person name="Lage O.M."/>
            <person name="Pohl T."/>
            <person name="Merkel B.J."/>
            <person name="Hornburger P."/>
            <person name="Mueller R.-W."/>
            <person name="Bruemmer F."/>
            <person name="Labrenz M."/>
            <person name="Spormann A.M."/>
            <person name="Op den Camp H."/>
            <person name="Overmann J."/>
            <person name="Amann R."/>
            <person name="Jetten M.S.M."/>
            <person name="Mascher T."/>
            <person name="Medema M.H."/>
            <person name="Devos D.P."/>
            <person name="Kaster A.-K."/>
            <person name="Ovreas L."/>
            <person name="Rohde M."/>
            <person name="Galperin M.Y."/>
            <person name="Jogler C."/>
        </authorList>
    </citation>
    <scope>NUCLEOTIDE SEQUENCE [LARGE SCALE GENOMIC DNA]</scope>
    <source>
        <strain evidence="2 3">Pla163</strain>
    </source>
</reference>
<evidence type="ECO:0000313" key="2">
    <source>
        <dbReference type="EMBL" id="QDU86168.1"/>
    </source>
</evidence>
<dbReference type="SUPFAM" id="SSF49373">
    <property type="entry name" value="Invasin/intimin cell-adhesion fragments"/>
    <property type="match status" value="1"/>
</dbReference>
<proteinExistence type="predicted"/>
<dbReference type="AlphaFoldDB" id="A0A518D3Y1"/>
<organism evidence="2 3">
    <name type="scientific">Rohdeia mirabilis</name>
    <dbReference type="NCBI Taxonomy" id="2528008"/>
    <lineage>
        <taxon>Bacteria</taxon>
        <taxon>Pseudomonadati</taxon>
        <taxon>Planctomycetota</taxon>
        <taxon>Planctomycetia</taxon>
        <taxon>Planctomycetia incertae sedis</taxon>
        <taxon>Rohdeia</taxon>
    </lineage>
</organism>
<keyword evidence="1" id="KW-0732">Signal</keyword>
<feature type="signal peptide" evidence="1">
    <location>
        <begin position="1"/>
        <end position="20"/>
    </location>
</feature>
<evidence type="ECO:0000313" key="3">
    <source>
        <dbReference type="Proteomes" id="UP000319342"/>
    </source>
</evidence>
<dbReference type="RefSeq" id="WP_145190898.1">
    <property type="nucleotide sequence ID" value="NZ_CP036290.1"/>
</dbReference>
<gene>
    <name evidence="2" type="ORF">Pla163_33170</name>
</gene>
<dbReference type="Proteomes" id="UP000319342">
    <property type="component" value="Chromosome"/>
</dbReference>
<feature type="chain" id="PRO_5022019036" description="Bacterial Ig-like domain (Group 1)" evidence="1">
    <location>
        <begin position="21"/>
        <end position="336"/>
    </location>
</feature>
<evidence type="ECO:0008006" key="4">
    <source>
        <dbReference type="Google" id="ProtNLM"/>
    </source>
</evidence>
<name>A0A518D3Y1_9BACT</name>
<keyword evidence="3" id="KW-1185">Reference proteome</keyword>
<accession>A0A518D3Y1</accession>
<sequence length="336" mass="34330" precursor="true">MRTTLASFALLAALAPQALAQSAPTISNPSRVIQADVEFVDAVFFDTVGDFMSFQSIVAGPIDEAVDAGAGSFGSSVYASSEQFGDIDVQSASFDAYGAAAAGLYVQGSGLSLATSLFELKVDLTYDGRLFLSGDLSTSDAFGGFFPQDRPGVATVDLQVVDAATDVVLFGRSTAFGGVDQLLDGTVVHLPAGTYRLSIAAVAADATNGIEQINGSNVAGVFDVQGRFEQDAPTTAHVAAIEVDAILAGGKLVAFVRVQIVDAAGLPVAGSRVAGHFFGDVGGSLRATTDARGIATFVRTAPATVGTPRFAFGVDGLAHPTLVYDPGANIETVEAF</sequence>
<protein>
    <recommendedName>
        <fullName evidence="4">Bacterial Ig-like domain (Group 1)</fullName>
    </recommendedName>
</protein>
<evidence type="ECO:0000256" key="1">
    <source>
        <dbReference type="SAM" id="SignalP"/>
    </source>
</evidence>
<dbReference type="EMBL" id="CP036290">
    <property type="protein sequence ID" value="QDU86168.1"/>
    <property type="molecule type" value="Genomic_DNA"/>
</dbReference>
<dbReference type="InterPro" id="IPR008964">
    <property type="entry name" value="Invasin/intimin_cell_adhesion"/>
</dbReference>